<organism evidence="2 3">
    <name type="scientific">Dorcoceras hygrometricum</name>
    <dbReference type="NCBI Taxonomy" id="472368"/>
    <lineage>
        <taxon>Eukaryota</taxon>
        <taxon>Viridiplantae</taxon>
        <taxon>Streptophyta</taxon>
        <taxon>Embryophyta</taxon>
        <taxon>Tracheophyta</taxon>
        <taxon>Spermatophyta</taxon>
        <taxon>Magnoliopsida</taxon>
        <taxon>eudicotyledons</taxon>
        <taxon>Gunneridae</taxon>
        <taxon>Pentapetalae</taxon>
        <taxon>asterids</taxon>
        <taxon>lamiids</taxon>
        <taxon>Lamiales</taxon>
        <taxon>Gesneriaceae</taxon>
        <taxon>Didymocarpoideae</taxon>
        <taxon>Trichosporeae</taxon>
        <taxon>Loxocarpinae</taxon>
        <taxon>Dorcoceras</taxon>
    </lineage>
</organism>
<dbReference type="Proteomes" id="UP000250235">
    <property type="component" value="Unassembled WGS sequence"/>
</dbReference>
<sequence>MAASLIQNAIQVFFNSVLSMEDEGMTEKQKETEKEMEKEKQNEKEKEKKTEKEAADKRKQVEKIIDSEDTEPLSKVLDLTETSLSDEESMSIDDILRQIPEKMMLPSVLAEDTTKIRFGHGIAFREENWYKASLPQIDADDKGKEPLVEEINKGNPAKEMFSLICAYIDFLVQLREEVIEEISSFFQSSPLVSFEINFKFGNKGRADAHRSSLKFLLEQMRQHKLEWTRPCNSELFGREMYRVVQIFRDFILASSLLAGVMKKRGKWRVVEDRSLLKKESDLEMEEEVEVATVNLQRKEVVDCTDQEVVAGVRAGIVGLDEQS</sequence>
<reference evidence="2 3" key="1">
    <citation type="journal article" date="2015" name="Proc. Natl. Acad. Sci. U.S.A.">
        <title>The resurrection genome of Boea hygrometrica: A blueprint for survival of dehydration.</title>
        <authorList>
            <person name="Xiao L."/>
            <person name="Yang G."/>
            <person name="Zhang L."/>
            <person name="Yang X."/>
            <person name="Zhao S."/>
            <person name="Ji Z."/>
            <person name="Zhou Q."/>
            <person name="Hu M."/>
            <person name="Wang Y."/>
            <person name="Chen M."/>
            <person name="Xu Y."/>
            <person name="Jin H."/>
            <person name="Xiao X."/>
            <person name="Hu G."/>
            <person name="Bao F."/>
            <person name="Hu Y."/>
            <person name="Wan P."/>
            <person name="Li L."/>
            <person name="Deng X."/>
            <person name="Kuang T."/>
            <person name="Xiang C."/>
            <person name="Zhu J.K."/>
            <person name="Oliver M.J."/>
            <person name="He Y."/>
        </authorList>
    </citation>
    <scope>NUCLEOTIDE SEQUENCE [LARGE SCALE GENOMIC DNA]</scope>
    <source>
        <strain evidence="3">cv. XS01</strain>
    </source>
</reference>
<keyword evidence="3" id="KW-1185">Reference proteome</keyword>
<evidence type="ECO:0000313" key="2">
    <source>
        <dbReference type="EMBL" id="KZV24115.1"/>
    </source>
</evidence>
<protein>
    <submittedName>
        <fullName evidence="2">Uncharacterized protein</fullName>
    </submittedName>
</protein>
<evidence type="ECO:0000256" key="1">
    <source>
        <dbReference type="SAM" id="MobiDB-lite"/>
    </source>
</evidence>
<feature type="region of interest" description="Disordered" evidence="1">
    <location>
        <begin position="21"/>
        <end position="66"/>
    </location>
</feature>
<gene>
    <name evidence="2" type="ORF">F511_07239</name>
</gene>
<accession>A0A2Z7AQN0</accession>
<evidence type="ECO:0000313" key="3">
    <source>
        <dbReference type="Proteomes" id="UP000250235"/>
    </source>
</evidence>
<dbReference type="AlphaFoldDB" id="A0A2Z7AQN0"/>
<name>A0A2Z7AQN0_9LAMI</name>
<proteinExistence type="predicted"/>
<feature type="compositionally biased region" description="Basic and acidic residues" evidence="1">
    <location>
        <begin position="25"/>
        <end position="66"/>
    </location>
</feature>
<dbReference type="EMBL" id="KV012912">
    <property type="protein sequence ID" value="KZV24115.1"/>
    <property type="molecule type" value="Genomic_DNA"/>
</dbReference>